<dbReference type="PANTHER" id="PTHR23539:SF1">
    <property type="entry name" value="MAJOR FACILITATOR SUPERFAMILY (MFS) PROFILE DOMAIN-CONTAINING PROTEIN"/>
    <property type="match status" value="1"/>
</dbReference>
<dbReference type="Gene3D" id="1.20.1250.20">
    <property type="entry name" value="MFS general substrate transporter like domains"/>
    <property type="match status" value="1"/>
</dbReference>
<dbReference type="GO" id="GO:0022857">
    <property type="term" value="F:transmembrane transporter activity"/>
    <property type="evidence" value="ECO:0007669"/>
    <property type="project" value="InterPro"/>
</dbReference>
<feature type="transmembrane region" description="Helical" evidence="4">
    <location>
        <begin position="143"/>
        <end position="163"/>
    </location>
</feature>
<proteinExistence type="predicted"/>
<keyword evidence="1 4" id="KW-0812">Transmembrane</keyword>
<gene>
    <name evidence="5" type="ORF">SAMN05444158_3515</name>
</gene>
<feature type="transmembrane region" description="Helical" evidence="4">
    <location>
        <begin position="78"/>
        <end position="102"/>
    </location>
</feature>
<name>A0A1H1VR07_9BRAD</name>
<dbReference type="Proteomes" id="UP000243904">
    <property type="component" value="Chromosome I"/>
</dbReference>
<dbReference type="PANTHER" id="PTHR23539">
    <property type="entry name" value="MFS TRANSPORTER"/>
    <property type="match status" value="1"/>
</dbReference>
<feature type="transmembrane region" description="Helical" evidence="4">
    <location>
        <begin position="46"/>
        <end position="66"/>
    </location>
</feature>
<dbReference type="EMBL" id="LT629750">
    <property type="protein sequence ID" value="SDS87182.1"/>
    <property type="molecule type" value="Genomic_DNA"/>
</dbReference>
<protein>
    <submittedName>
        <fullName evidence="5">Major Facilitator Superfamily protein</fullName>
    </submittedName>
</protein>
<dbReference type="AlphaFoldDB" id="A0A1H1VR07"/>
<reference evidence="6" key="1">
    <citation type="submission" date="2016-10" db="EMBL/GenBank/DDBJ databases">
        <authorList>
            <person name="Varghese N."/>
            <person name="Submissions S."/>
        </authorList>
    </citation>
    <scope>NUCLEOTIDE SEQUENCE [LARGE SCALE GENOMIC DNA]</scope>
    <source>
        <strain evidence="6">GAS369</strain>
    </source>
</reference>
<evidence type="ECO:0000313" key="6">
    <source>
        <dbReference type="Proteomes" id="UP000243904"/>
    </source>
</evidence>
<dbReference type="InterPro" id="IPR011701">
    <property type="entry name" value="MFS"/>
</dbReference>
<evidence type="ECO:0000256" key="3">
    <source>
        <dbReference type="ARBA" id="ARBA00023136"/>
    </source>
</evidence>
<evidence type="ECO:0000256" key="4">
    <source>
        <dbReference type="SAM" id="Phobius"/>
    </source>
</evidence>
<accession>A0A1H1VR07</accession>
<keyword evidence="6" id="KW-1185">Reference proteome</keyword>
<feature type="transmembrane region" description="Helical" evidence="4">
    <location>
        <begin position="108"/>
        <end position="131"/>
    </location>
</feature>
<feature type="transmembrane region" description="Helical" evidence="4">
    <location>
        <begin position="255"/>
        <end position="277"/>
    </location>
</feature>
<dbReference type="InterPro" id="IPR036259">
    <property type="entry name" value="MFS_trans_sf"/>
</dbReference>
<dbReference type="SUPFAM" id="SSF103473">
    <property type="entry name" value="MFS general substrate transporter"/>
    <property type="match status" value="1"/>
</dbReference>
<feature type="transmembrane region" description="Helical" evidence="4">
    <location>
        <begin position="169"/>
        <end position="191"/>
    </location>
</feature>
<keyword evidence="2 4" id="KW-1133">Transmembrane helix</keyword>
<evidence type="ECO:0000256" key="2">
    <source>
        <dbReference type="ARBA" id="ARBA00022989"/>
    </source>
</evidence>
<keyword evidence="3 4" id="KW-0472">Membrane</keyword>
<feature type="transmembrane region" description="Helical" evidence="4">
    <location>
        <begin position="12"/>
        <end position="40"/>
    </location>
</feature>
<evidence type="ECO:0000313" key="5">
    <source>
        <dbReference type="EMBL" id="SDS87182.1"/>
    </source>
</evidence>
<organism evidence="5 6">
    <name type="scientific">Bradyrhizobium canariense</name>
    <dbReference type="NCBI Taxonomy" id="255045"/>
    <lineage>
        <taxon>Bacteria</taxon>
        <taxon>Pseudomonadati</taxon>
        <taxon>Pseudomonadota</taxon>
        <taxon>Alphaproteobacteria</taxon>
        <taxon>Hyphomicrobiales</taxon>
        <taxon>Nitrobacteraceae</taxon>
        <taxon>Bradyrhizobium</taxon>
    </lineage>
</organism>
<feature type="transmembrane region" description="Helical" evidence="4">
    <location>
        <begin position="221"/>
        <end position="243"/>
    </location>
</feature>
<sequence length="293" mass="29980">MNPPQNELASKAIWPLLALNFFMADMQSGIGPFLGVFLLAHGWESGLIGTVMTIGGVCGMLMTTPAGALIDATRRKKLYVIIPGICTVIASGTVLLSQSFWLVTLSQVATAIAGAAIGPAVSGITLGIVRQAGFNRQNGKNQALNHAGNMVGAGLSGLLGWMFGFPAVLMLAALFGVLSIISVLMIPSSAIDDDEARGLNKSGDDAGQVGGITVLLECKPLLILAAALACFHLGNGAMLPLYGLAVVSAKQADPAGFVAITIVVAQGVMILVSLILLRASSMVPGGSMPGRAR</sequence>
<dbReference type="Pfam" id="PF07690">
    <property type="entry name" value="MFS_1"/>
    <property type="match status" value="1"/>
</dbReference>
<evidence type="ECO:0000256" key="1">
    <source>
        <dbReference type="ARBA" id="ARBA00022692"/>
    </source>
</evidence>